<accession>A0A8K0S6U3</accession>
<reference evidence="1" key="1">
    <citation type="journal article" date="2021" name="Nat. Commun.">
        <title>Genetic determinants of endophytism in the Arabidopsis root mycobiome.</title>
        <authorList>
            <person name="Mesny F."/>
            <person name="Miyauchi S."/>
            <person name="Thiergart T."/>
            <person name="Pickel B."/>
            <person name="Atanasova L."/>
            <person name="Karlsson M."/>
            <person name="Huettel B."/>
            <person name="Barry K.W."/>
            <person name="Haridas S."/>
            <person name="Chen C."/>
            <person name="Bauer D."/>
            <person name="Andreopoulos W."/>
            <person name="Pangilinan J."/>
            <person name="LaButti K."/>
            <person name="Riley R."/>
            <person name="Lipzen A."/>
            <person name="Clum A."/>
            <person name="Drula E."/>
            <person name="Henrissat B."/>
            <person name="Kohler A."/>
            <person name="Grigoriev I.V."/>
            <person name="Martin F.M."/>
            <person name="Hacquard S."/>
        </authorList>
    </citation>
    <scope>NUCLEOTIDE SEQUENCE</scope>
    <source>
        <strain evidence="1">MPI-SDFR-AT-0068</strain>
    </source>
</reference>
<gene>
    <name evidence="1" type="ORF">BKA59DRAFT_492524</name>
</gene>
<evidence type="ECO:0000313" key="2">
    <source>
        <dbReference type="Proteomes" id="UP000813427"/>
    </source>
</evidence>
<dbReference type="AlphaFoldDB" id="A0A8K0S6U3"/>
<evidence type="ECO:0000313" key="1">
    <source>
        <dbReference type="EMBL" id="KAH7252671.1"/>
    </source>
</evidence>
<organism evidence="1 2">
    <name type="scientific">Fusarium tricinctum</name>
    <dbReference type="NCBI Taxonomy" id="61284"/>
    <lineage>
        <taxon>Eukaryota</taxon>
        <taxon>Fungi</taxon>
        <taxon>Dikarya</taxon>
        <taxon>Ascomycota</taxon>
        <taxon>Pezizomycotina</taxon>
        <taxon>Sordariomycetes</taxon>
        <taxon>Hypocreomycetidae</taxon>
        <taxon>Hypocreales</taxon>
        <taxon>Nectriaceae</taxon>
        <taxon>Fusarium</taxon>
        <taxon>Fusarium tricinctum species complex</taxon>
    </lineage>
</organism>
<dbReference type="OrthoDB" id="5343383at2759"/>
<protein>
    <submittedName>
        <fullName evidence="1">Uncharacterized protein</fullName>
    </submittedName>
</protein>
<sequence>MPPLSEKSYSPAEIAVVLLDFYLFLTTLHFDDQYLKLPPAEEGWPGLEPLLKSLGSSDMVGQVMKRIPYFERDCKAFIHYQSRLIDYSTLPQDLSGADEIYSERRQIIINMRDVFPLVTGCGTWSKYIWLNVRDGEITLEESLMHDLPQIDLKMFFNGFKQDYITLKIIPCRGRITIEADKIEEWGEIITEEDVIAQEEAWGTDLDIQYIRQLYRGFGWPLAFRRDEAFDAVDQLMKRLAEHRDEWEPTEEEWGEYDHWC</sequence>
<dbReference type="EMBL" id="JAGPXF010000003">
    <property type="protein sequence ID" value="KAH7252671.1"/>
    <property type="molecule type" value="Genomic_DNA"/>
</dbReference>
<name>A0A8K0S6U3_9HYPO</name>
<keyword evidence="2" id="KW-1185">Reference proteome</keyword>
<proteinExistence type="predicted"/>
<dbReference type="Proteomes" id="UP000813427">
    <property type="component" value="Unassembled WGS sequence"/>
</dbReference>
<comment type="caution">
    <text evidence="1">The sequence shown here is derived from an EMBL/GenBank/DDBJ whole genome shotgun (WGS) entry which is preliminary data.</text>
</comment>